<evidence type="ECO:0000256" key="1">
    <source>
        <dbReference type="SAM" id="MobiDB-lite"/>
    </source>
</evidence>
<dbReference type="AlphaFoldDB" id="A0A9P6CJ26"/>
<comment type="caution">
    <text evidence="2">The sequence shown here is derived from an EMBL/GenBank/DDBJ whole genome shotgun (WGS) entry which is preliminary data.</text>
</comment>
<dbReference type="Proteomes" id="UP000807353">
    <property type="component" value="Unassembled WGS sequence"/>
</dbReference>
<reference evidence="2" key="1">
    <citation type="submission" date="2020-11" db="EMBL/GenBank/DDBJ databases">
        <authorList>
            <consortium name="DOE Joint Genome Institute"/>
            <person name="Ahrendt S."/>
            <person name="Riley R."/>
            <person name="Andreopoulos W."/>
            <person name="Labutti K."/>
            <person name="Pangilinan J."/>
            <person name="Ruiz-Duenas F.J."/>
            <person name="Barrasa J.M."/>
            <person name="Sanchez-Garcia M."/>
            <person name="Camarero S."/>
            <person name="Miyauchi S."/>
            <person name="Serrano A."/>
            <person name="Linde D."/>
            <person name="Babiker R."/>
            <person name="Drula E."/>
            <person name="Ayuso-Fernandez I."/>
            <person name="Pacheco R."/>
            <person name="Padilla G."/>
            <person name="Ferreira P."/>
            <person name="Barriuso J."/>
            <person name="Kellner H."/>
            <person name="Castanera R."/>
            <person name="Alfaro M."/>
            <person name="Ramirez L."/>
            <person name="Pisabarro A.G."/>
            <person name="Kuo A."/>
            <person name="Tritt A."/>
            <person name="Lipzen A."/>
            <person name="He G."/>
            <person name="Yan M."/>
            <person name="Ng V."/>
            <person name="Cullen D."/>
            <person name="Martin F."/>
            <person name="Rosso M.-N."/>
            <person name="Henrissat B."/>
            <person name="Hibbett D."/>
            <person name="Martinez A.T."/>
            <person name="Grigoriev I.V."/>
        </authorList>
    </citation>
    <scope>NUCLEOTIDE SEQUENCE</scope>
    <source>
        <strain evidence="2">CBS 247.69</strain>
    </source>
</reference>
<feature type="region of interest" description="Disordered" evidence="1">
    <location>
        <begin position="78"/>
        <end position="101"/>
    </location>
</feature>
<dbReference type="OrthoDB" id="2560792at2759"/>
<organism evidence="2 3">
    <name type="scientific">Collybia nuda</name>
    <dbReference type="NCBI Taxonomy" id="64659"/>
    <lineage>
        <taxon>Eukaryota</taxon>
        <taxon>Fungi</taxon>
        <taxon>Dikarya</taxon>
        <taxon>Basidiomycota</taxon>
        <taxon>Agaricomycotina</taxon>
        <taxon>Agaricomycetes</taxon>
        <taxon>Agaricomycetidae</taxon>
        <taxon>Agaricales</taxon>
        <taxon>Tricholomatineae</taxon>
        <taxon>Clitocybaceae</taxon>
        <taxon>Collybia</taxon>
    </lineage>
</organism>
<proteinExistence type="predicted"/>
<protein>
    <submittedName>
        <fullName evidence="2">Uncharacterized protein</fullName>
    </submittedName>
</protein>
<feature type="region of interest" description="Disordered" evidence="1">
    <location>
        <begin position="1"/>
        <end position="53"/>
    </location>
</feature>
<evidence type="ECO:0000313" key="3">
    <source>
        <dbReference type="Proteomes" id="UP000807353"/>
    </source>
</evidence>
<evidence type="ECO:0000313" key="2">
    <source>
        <dbReference type="EMBL" id="KAF9468291.1"/>
    </source>
</evidence>
<gene>
    <name evidence="2" type="ORF">BDZ94DRAFT_1304573</name>
</gene>
<accession>A0A9P6CJ26</accession>
<dbReference type="EMBL" id="MU150233">
    <property type="protein sequence ID" value="KAF9468291.1"/>
    <property type="molecule type" value="Genomic_DNA"/>
</dbReference>
<keyword evidence="3" id="KW-1185">Reference proteome</keyword>
<name>A0A9P6CJ26_9AGAR</name>
<sequence>MSLGEADGKFPTANQGTGLPPSPTIENPGQVFPKSDPLAAPITPSQTGSDHYIGNPYLMHGALQNVDRAFGEVITILESEERSHGDPRQGNTLRKNKGMER</sequence>